<organism evidence="2 3">
    <name type="scientific">Pararhizobium capsulatum DSM 1112</name>
    <dbReference type="NCBI Taxonomy" id="1121113"/>
    <lineage>
        <taxon>Bacteria</taxon>
        <taxon>Pseudomonadati</taxon>
        <taxon>Pseudomonadota</taxon>
        <taxon>Alphaproteobacteria</taxon>
        <taxon>Hyphomicrobiales</taxon>
        <taxon>Rhizobiaceae</taxon>
        <taxon>Rhizobium/Agrobacterium group</taxon>
        <taxon>Pararhizobium</taxon>
    </lineage>
</organism>
<evidence type="ECO:0000313" key="2">
    <source>
        <dbReference type="EMBL" id="MDQ0319017.1"/>
    </source>
</evidence>
<accession>A0ABU0BLA1</accession>
<dbReference type="Proteomes" id="UP001230207">
    <property type="component" value="Unassembled WGS sequence"/>
</dbReference>
<dbReference type="InterPro" id="IPR024976">
    <property type="entry name" value="DUF3885"/>
</dbReference>
<gene>
    <name evidence="2" type="ORF">QO002_001155</name>
</gene>
<name>A0ABU0BLA1_9HYPH</name>
<reference evidence="2 3" key="1">
    <citation type="submission" date="2023-07" db="EMBL/GenBank/DDBJ databases">
        <title>Genomic Encyclopedia of Type Strains, Phase IV (KMG-IV): sequencing the most valuable type-strain genomes for metagenomic binning, comparative biology and taxonomic classification.</title>
        <authorList>
            <person name="Goeker M."/>
        </authorList>
    </citation>
    <scope>NUCLEOTIDE SEQUENCE [LARGE SCALE GENOMIC DNA]</scope>
    <source>
        <strain evidence="2 3">DSM 1112</strain>
    </source>
</reference>
<proteinExistence type="predicted"/>
<dbReference type="EMBL" id="JAUSVF010000001">
    <property type="protein sequence ID" value="MDQ0319017.1"/>
    <property type="molecule type" value="Genomic_DNA"/>
</dbReference>
<sequence length="188" mass="21525">MTTPNLAIWNAFQTDWERSHFGQIPMKQAFRVNQQLPWVRFHSLPGSERYPATVREENIIVERAIVLGDAMLGRGCECWQVECRADAELEQCKHAASSASAAQTIVYDEVEWTLYVASEIWEPSERLAAQLLAIANEESWPKFWMSKENGQIFAPYDGGFDLFPISNDEVQRLRIAHRDWLSPLPSGL</sequence>
<comment type="caution">
    <text evidence="2">The sequence shown here is derived from an EMBL/GenBank/DDBJ whole genome shotgun (WGS) entry which is preliminary data.</text>
</comment>
<protein>
    <recommendedName>
        <fullName evidence="1">DUF3885 domain-containing protein</fullName>
    </recommendedName>
</protein>
<keyword evidence="3" id="KW-1185">Reference proteome</keyword>
<evidence type="ECO:0000313" key="3">
    <source>
        <dbReference type="Proteomes" id="UP001230207"/>
    </source>
</evidence>
<evidence type="ECO:0000259" key="1">
    <source>
        <dbReference type="Pfam" id="PF13021"/>
    </source>
</evidence>
<dbReference type="Pfam" id="PF13021">
    <property type="entry name" value="DUF3885"/>
    <property type="match status" value="1"/>
</dbReference>
<feature type="domain" description="DUF3885" evidence="1">
    <location>
        <begin position="26"/>
        <end position="183"/>
    </location>
</feature>
<dbReference type="RefSeq" id="WP_307227543.1">
    <property type="nucleotide sequence ID" value="NZ_JAUSVF010000001.1"/>
</dbReference>